<dbReference type="InterPro" id="IPR002654">
    <property type="entry name" value="Glyco_trans_25"/>
</dbReference>
<evidence type="ECO:0000259" key="1">
    <source>
        <dbReference type="Pfam" id="PF01755"/>
    </source>
</evidence>
<dbReference type="GO" id="GO:0016740">
    <property type="term" value="F:transferase activity"/>
    <property type="evidence" value="ECO:0007669"/>
    <property type="project" value="UniProtKB-KW"/>
</dbReference>
<evidence type="ECO:0000313" key="3">
    <source>
        <dbReference type="Proteomes" id="UP000736856"/>
    </source>
</evidence>
<protein>
    <submittedName>
        <fullName evidence="2">Glycosyl transferase</fullName>
    </submittedName>
</protein>
<dbReference type="CDD" id="cd06532">
    <property type="entry name" value="Glyco_transf_25"/>
    <property type="match status" value="1"/>
</dbReference>
<feature type="domain" description="Glycosyl transferase family 25" evidence="1">
    <location>
        <begin position="4"/>
        <end position="178"/>
    </location>
</feature>
<proteinExistence type="predicted"/>
<organism evidence="2 3">
    <name type="scientific">Candidatus Liberibacter ctenarytainae</name>
    <dbReference type="NCBI Taxonomy" id="2020335"/>
    <lineage>
        <taxon>Bacteria</taxon>
        <taxon>Pseudomonadati</taxon>
        <taxon>Pseudomonadota</taxon>
        <taxon>Alphaproteobacteria</taxon>
        <taxon>Hyphomicrobiales</taxon>
        <taxon>Rhizobiaceae</taxon>
        <taxon>Liberibacter</taxon>
    </lineage>
</organism>
<sequence>MSLPIYVISLPSSHTRRQRFCHRAASVHLQFSFFDAQYGESSPLCQEIFVQQSHKQKFKRLLSLPEIGCYVSHINLWKKISHMENPGAIILEDDADFSPGFTQLISHLEKCDIRNILIKFDSLRKNPQKKYYLCDVPGGFSILQPRTLSARTTGYLIGKKAALDLLIARQNIYRPIDMDMKHWWEHSIPSLVTEPGAVYEAANTDDSSIEESRLQKKDSHFLKRFYRNMYYQLNMRHQSWKNPLPYVSPSIFLNP</sequence>
<dbReference type="EMBL" id="SEOL01000008">
    <property type="protein sequence ID" value="MBL0849277.1"/>
    <property type="molecule type" value="Genomic_DNA"/>
</dbReference>
<dbReference type="Proteomes" id="UP000736856">
    <property type="component" value="Unassembled WGS sequence"/>
</dbReference>
<reference evidence="2" key="1">
    <citation type="submission" date="2019-02" db="EMBL/GenBank/DDBJ databases">
        <title>A novel Candidatus Liberibacter species associated with the New Zealand native fuchsia psyllid, Ctenarytaina fuchsiae.</title>
        <authorList>
            <person name="Thompson S.M."/>
            <person name="Jorgensen N."/>
            <person name="David C."/>
            <person name="Bulman S.R."/>
            <person name="Smith G.R."/>
        </authorList>
    </citation>
    <scope>NUCLEOTIDE SEQUENCE</scope>
    <source>
        <strain evidence="2">Oxford</strain>
    </source>
</reference>
<gene>
    <name evidence="2" type="ORF">EU981_04300</name>
</gene>
<accession>A0A937AKF0</accession>
<dbReference type="Pfam" id="PF01755">
    <property type="entry name" value="Glyco_transf_25"/>
    <property type="match status" value="1"/>
</dbReference>
<keyword evidence="2" id="KW-0808">Transferase</keyword>
<name>A0A937AKF0_9HYPH</name>
<evidence type="ECO:0000313" key="2">
    <source>
        <dbReference type="EMBL" id="MBL0849277.1"/>
    </source>
</evidence>
<comment type="caution">
    <text evidence="2">The sequence shown here is derived from an EMBL/GenBank/DDBJ whole genome shotgun (WGS) entry which is preliminary data.</text>
</comment>
<dbReference type="AlphaFoldDB" id="A0A937AKF0"/>